<dbReference type="PRINTS" id="PR00598">
    <property type="entry name" value="HTHMARR"/>
</dbReference>
<comment type="caution">
    <text evidence="2">The sequence shown here is derived from an EMBL/GenBank/DDBJ whole genome shotgun (WGS) entry which is preliminary data.</text>
</comment>
<dbReference type="PROSITE" id="PS50995">
    <property type="entry name" value="HTH_MARR_2"/>
    <property type="match status" value="1"/>
</dbReference>
<keyword evidence="3" id="KW-1185">Reference proteome</keyword>
<dbReference type="PANTHER" id="PTHR33164:SF101">
    <property type="entry name" value="TRANSCRIPTIONAL REPRESSOR MPRA"/>
    <property type="match status" value="1"/>
</dbReference>
<dbReference type="Proteomes" id="UP001595906">
    <property type="component" value="Unassembled WGS sequence"/>
</dbReference>
<dbReference type="InterPro" id="IPR036388">
    <property type="entry name" value="WH-like_DNA-bd_sf"/>
</dbReference>
<dbReference type="InterPro" id="IPR039422">
    <property type="entry name" value="MarR/SlyA-like"/>
</dbReference>
<accession>A0ABV8PXJ8</accession>
<evidence type="ECO:0000313" key="3">
    <source>
        <dbReference type="Proteomes" id="UP001595906"/>
    </source>
</evidence>
<gene>
    <name evidence="2" type="ORF">ACFOW1_10280</name>
</gene>
<dbReference type="EMBL" id="JBHSDC010000019">
    <property type="protein sequence ID" value="MFC4232279.1"/>
    <property type="molecule type" value="Genomic_DNA"/>
</dbReference>
<feature type="domain" description="HTH marR-type" evidence="1">
    <location>
        <begin position="1"/>
        <end position="147"/>
    </location>
</feature>
<name>A0ABV8PXJ8_9BACT</name>
<protein>
    <submittedName>
        <fullName evidence="2">MarR family winged helix-turn-helix transcriptional regulator</fullName>
    </submittedName>
</protein>
<evidence type="ECO:0000259" key="1">
    <source>
        <dbReference type="PROSITE" id="PS50995"/>
    </source>
</evidence>
<dbReference type="InterPro" id="IPR036390">
    <property type="entry name" value="WH_DNA-bd_sf"/>
</dbReference>
<dbReference type="PANTHER" id="PTHR33164">
    <property type="entry name" value="TRANSCRIPTIONAL REGULATOR, MARR FAMILY"/>
    <property type="match status" value="1"/>
</dbReference>
<proteinExistence type="predicted"/>
<reference evidence="3" key="1">
    <citation type="journal article" date="2019" name="Int. J. Syst. Evol. Microbiol.">
        <title>The Global Catalogue of Microorganisms (GCM) 10K type strain sequencing project: providing services to taxonomists for standard genome sequencing and annotation.</title>
        <authorList>
            <consortium name="The Broad Institute Genomics Platform"/>
            <consortium name="The Broad Institute Genome Sequencing Center for Infectious Disease"/>
            <person name="Wu L."/>
            <person name="Ma J."/>
        </authorList>
    </citation>
    <scope>NUCLEOTIDE SEQUENCE [LARGE SCALE GENOMIC DNA]</scope>
    <source>
        <strain evidence="3">CECT 8010</strain>
    </source>
</reference>
<dbReference type="SUPFAM" id="SSF46785">
    <property type="entry name" value="Winged helix' DNA-binding domain"/>
    <property type="match status" value="1"/>
</dbReference>
<dbReference type="InterPro" id="IPR000835">
    <property type="entry name" value="HTH_MarR-typ"/>
</dbReference>
<evidence type="ECO:0000313" key="2">
    <source>
        <dbReference type="EMBL" id="MFC4232279.1"/>
    </source>
</evidence>
<dbReference type="Gene3D" id="1.10.10.10">
    <property type="entry name" value="Winged helix-like DNA-binding domain superfamily/Winged helix DNA-binding domain"/>
    <property type="match status" value="1"/>
</dbReference>
<dbReference type="SMART" id="SM00347">
    <property type="entry name" value="HTH_MARR"/>
    <property type="match status" value="1"/>
</dbReference>
<sequence length="147" mass="16789">MGLEQAINQHKFRNEYQKATINIIYTSNFLQQQFKTLLEPADITTQQFNILRILRGESPLSTLQIRERMLDKMSDTSRLVERLLKKGLLEKKSCKFDKRLVDVTITEKGLALLAELDASANKLDSIISNLTPAEAKQLNELLDKARG</sequence>
<organism evidence="2 3">
    <name type="scientific">Parasediminibacterium paludis</name>
    <dbReference type="NCBI Taxonomy" id="908966"/>
    <lineage>
        <taxon>Bacteria</taxon>
        <taxon>Pseudomonadati</taxon>
        <taxon>Bacteroidota</taxon>
        <taxon>Chitinophagia</taxon>
        <taxon>Chitinophagales</taxon>
        <taxon>Chitinophagaceae</taxon>
        <taxon>Parasediminibacterium</taxon>
    </lineage>
</organism>
<dbReference type="Pfam" id="PF12802">
    <property type="entry name" value="MarR_2"/>
    <property type="match status" value="1"/>
</dbReference>
<dbReference type="RefSeq" id="WP_379014068.1">
    <property type="nucleotide sequence ID" value="NZ_JBHSDC010000019.1"/>
</dbReference>